<evidence type="ECO:0000313" key="2">
    <source>
        <dbReference type="Proteomes" id="UP001162483"/>
    </source>
</evidence>
<accession>A0ABN9CRG2</accession>
<sequence>MARRLHWKLQLYWEPRFLCGLRFPKKCRDFFPACPGAQESIQMQGRSPCTSLENTART</sequence>
<protein>
    <submittedName>
        <fullName evidence="1">Uncharacterized protein</fullName>
    </submittedName>
</protein>
<proteinExistence type="predicted"/>
<organism evidence="1 2">
    <name type="scientific">Staurois parvus</name>
    <dbReference type="NCBI Taxonomy" id="386267"/>
    <lineage>
        <taxon>Eukaryota</taxon>
        <taxon>Metazoa</taxon>
        <taxon>Chordata</taxon>
        <taxon>Craniata</taxon>
        <taxon>Vertebrata</taxon>
        <taxon>Euteleostomi</taxon>
        <taxon>Amphibia</taxon>
        <taxon>Batrachia</taxon>
        <taxon>Anura</taxon>
        <taxon>Neobatrachia</taxon>
        <taxon>Ranoidea</taxon>
        <taxon>Ranidae</taxon>
        <taxon>Staurois</taxon>
    </lineage>
</organism>
<dbReference type="Proteomes" id="UP001162483">
    <property type="component" value="Unassembled WGS sequence"/>
</dbReference>
<name>A0ABN9CRG2_9NEOB</name>
<evidence type="ECO:0000313" key="1">
    <source>
        <dbReference type="EMBL" id="CAI9562290.1"/>
    </source>
</evidence>
<gene>
    <name evidence="1" type="ORF">SPARVUS_LOCUS5581555</name>
</gene>
<dbReference type="EMBL" id="CATNWA010011785">
    <property type="protein sequence ID" value="CAI9562290.1"/>
    <property type="molecule type" value="Genomic_DNA"/>
</dbReference>
<comment type="caution">
    <text evidence="1">The sequence shown here is derived from an EMBL/GenBank/DDBJ whole genome shotgun (WGS) entry which is preliminary data.</text>
</comment>
<feature type="non-terminal residue" evidence="1">
    <location>
        <position position="58"/>
    </location>
</feature>
<keyword evidence="2" id="KW-1185">Reference proteome</keyword>
<reference evidence="1" key="1">
    <citation type="submission" date="2023-05" db="EMBL/GenBank/DDBJ databases">
        <authorList>
            <person name="Stuckert A."/>
        </authorList>
    </citation>
    <scope>NUCLEOTIDE SEQUENCE</scope>
</reference>